<evidence type="ECO:0000313" key="9">
    <source>
        <dbReference type="EMBL" id="MXO74334.1"/>
    </source>
</evidence>
<sequence>MPKPCAINVWDPAVYADEGEITARYRALRAAGPVHWVEAEPYRPFWALTRHADILEVERDQKTWLSAPRVTLVPAEVEQATLAQFGTRWGPVRTLIDMDEPDHRTYRAIAQAWFTPRSLRALEDRMDALASSYVDKLASLGGSCDFAEEIATPYPLTMITALLGLPESDNELVLKLTQELFHATDPERQRSGEPTGLATAQQFAFYLGGILQQRRDAPTDDLMSVIANSEIDGAPIPVMDAIAYGILLATAGHDTTSSSVGVGMLAFARNADQLERLKSDPDGLAATATDEIFRWATPVRHMMRTAAHDTAIAGQPIAAGESVCMLYMSANRDEDAFDAPYEFRIDRSPNRHLGFGYGAHHCLGRVLAEMEVKALFRELGRRVESVELAGEPDWVRTNFTGGLKRLPLRYTMRGGA</sequence>
<keyword evidence="6 8" id="KW-0503">Monooxygenase</keyword>
<comment type="caution">
    <text evidence="9">The sequence shown here is derived from an EMBL/GenBank/DDBJ whole genome shotgun (WGS) entry which is preliminary data.</text>
</comment>
<proteinExistence type="inferred from homology"/>
<dbReference type="OrthoDB" id="5522954at2"/>
<dbReference type="InterPro" id="IPR002397">
    <property type="entry name" value="Cyt_P450_B"/>
</dbReference>
<dbReference type="GO" id="GO:0006707">
    <property type="term" value="P:cholesterol catabolic process"/>
    <property type="evidence" value="ECO:0007669"/>
    <property type="project" value="TreeGrafter"/>
</dbReference>
<dbReference type="FunFam" id="1.10.630.10:FF:000018">
    <property type="entry name" value="Cytochrome P450 monooxygenase"/>
    <property type="match status" value="1"/>
</dbReference>
<dbReference type="PRINTS" id="PR00385">
    <property type="entry name" value="P450"/>
</dbReference>
<name>A0A6I4TC45_9SPHN</name>
<keyword evidence="4 8" id="KW-0560">Oxidoreductase</keyword>
<evidence type="ECO:0000256" key="7">
    <source>
        <dbReference type="ARBA" id="ARBA00043906"/>
    </source>
</evidence>
<dbReference type="RefSeq" id="WP_160610099.1">
    <property type="nucleotide sequence ID" value="NZ_WTZA01000001.1"/>
</dbReference>
<evidence type="ECO:0000256" key="3">
    <source>
        <dbReference type="ARBA" id="ARBA00022723"/>
    </source>
</evidence>
<dbReference type="GO" id="GO:0036199">
    <property type="term" value="F:cholest-4-en-3-one 26-monooxygenase activity"/>
    <property type="evidence" value="ECO:0007669"/>
    <property type="project" value="TreeGrafter"/>
</dbReference>
<dbReference type="PRINTS" id="PR00359">
    <property type="entry name" value="BP450"/>
</dbReference>
<reference evidence="9 10" key="1">
    <citation type="submission" date="2019-12" db="EMBL/GenBank/DDBJ databases">
        <title>Genomic-based taxomic classification of the family Erythrobacteraceae.</title>
        <authorList>
            <person name="Xu L."/>
        </authorList>
    </citation>
    <scope>NUCLEOTIDE SEQUENCE [LARGE SCALE GENOMIC DNA]</scope>
    <source>
        <strain evidence="9 10">100921-2</strain>
    </source>
</reference>
<dbReference type="EMBL" id="WTZA01000001">
    <property type="protein sequence ID" value="MXO74334.1"/>
    <property type="molecule type" value="Genomic_DNA"/>
</dbReference>
<dbReference type="InterPro" id="IPR001128">
    <property type="entry name" value="Cyt_P450"/>
</dbReference>
<keyword evidence="2 8" id="KW-0349">Heme</keyword>
<protein>
    <submittedName>
        <fullName evidence="9">Cytochrome P450</fullName>
    </submittedName>
</protein>
<organism evidence="9 10">
    <name type="scientific">Tsuneonella aeria</name>
    <dbReference type="NCBI Taxonomy" id="1837929"/>
    <lineage>
        <taxon>Bacteria</taxon>
        <taxon>Pseudomonadati</taxon>
        <taxon>Pseudomonadota</taxon>
        <taxon>Alphaproteobacteria</taxon>
        <taxon>Sphingomonadales</taxon>
        <taxon>Erythrobacteraceae</taxon>
        <taxon>Tsuneonella</taxon>
    </lineage>
</organism>
<evidence type="ECO:0000256" key="6">
    <source>
        <dbReference type="ARBA" id="ARBA00023033"/>
    </source>
</evidence>
<comment type="similarity">
    <text evidence="1 8">Belongs to the cytochrome P450 family.</text>
</comment>
<evidence type="ECO:0000256" key="1">
    <source>
        <dbReference type="ARBA" id="ARBA00010617"/>
    </source>
</evidence>
<comment type="function">
    <text evidence="7">Cytochromes P450 are a group of heme-thiolate monooxygenases. They oxidize a variety of structurally unrelated compounds, including steroids, fatty acids, and xenobiotics.</text>
</comment>
<dbReference type="SUPFAM" id="SSF48264">
    <property type="entry name" value="Cytochrome P450"/>
    <property type="match status" value="1"/>
</dbReference>
<dbReference type="PROSITE" id="PS00086">
    <property type="entry name" value="CYTOCHROME_P450"/>
    <property type="match status" value="1"/>
</dbReference>
<keyword evidence="3 8" id="KW-0479">Metal-binding</keyword>
<dbReference type="Pfam" id="PF00067">
    <property type="entry name" value="p450"/>
    <property type="match status" value="1"/>
</dbReference>
<keyword evidence="5 8" id="KW-0408">Iron</keyword>
<dbReference type="PANTHER" id="PTHR46696:SF4">
    <property type="entry name" value="BIOTIN BIOSYNTHESIS CYTOCHROME P450"/>
    <property type="match status" value="1"/>
</dbReference>
<dbReference type="Gene3D" id="1.10.630.10">
    <property type="entry name" value="Cytochrome P450"/>
    <property type="match status" value="1"/>
</dbReference>
<gene>
    <name evidence="9" type="ORF">GRI40_03730</name>
</gene>
<evidence type="ECO:0000256" key="8">
    <source>
        <dbReference type="RuleBase" id="RU000461"/>
    </source>
</evidence>
<evidence type="ECO:0000256" key="2">
    <source>
        <dbReference type="ARBA" id="ARBA00022617"/>
    </source>
</evidence>
<dbReference type="GO" id="GO:0020037">
    <property type="term" value="F:heme binding"/>
    <property type="evidence" value="ECO:0007669"/>
    <property type="project" value="InterPro"/>
</dbReference>
<evidence type="ECO:0000256" key="4">
    <source>
        <dbReference type="ARBA" id="ARBA00023002"/>
    </source>
</evidence>
<dbReference type="PANTHER" id="PTHR46696">
    <property type="entry name" value="P450, PUTATIVE (EUROFUNG)-RELATED"/>
    <property type="match status" value="1"/>
</dbReference>
<evidence type="ECO:0000256" key="5">
    <source>
        <dbReference type="ARBA" id="ARBA00023004"/>
    </source>
</evidence>
<dbReference type="InterPro" id="IPR036396">
    <property type="entry name" value="Cyt_P450_sf"/>
</dbReference>
<dbReference type="InterPro" id="IPR017972">
    <property type="entry name" value="Cyt_P450_CS"/>
</dbReference>
<keyword evidence="10" id="KW-1185">Reference proteome</keyword>
<dbReference type="Proteomes" id="UP000439522">
    <property type="component" value="Unassembled WGS sequence"/>
</dbReference>
<accession>A0A6I4TC45</accession>
<dbReference type="GO" id="GO:0005506">
    <property type="term" value="F:iron ion binding"/>
    <property type="evidence" value="ECO:0007669"/>
    <property type="project" value="InterPro"/>
</dbReference>
<evidence type="ECO:0000313" key="10">
    <source>
        <dbReference type="Proteomes" id="UP000439522"/>
    </source>
</evidence>
<dbReference type="AlphaFoldDB" id="A0A6I4TC45"/>
<dbReference type="CDD" id="cd11033">
    <property type="entry name" value="CYP142-like"/>
    <property type="match status" value="1"/>
</dbReference>
<dbReference type="GO" id="GO:0008395">
    <property type="term" value="F:steroid hydroxylase activity"/>
    <property type="evidence" value="ECO:0007669"/>
    <property type="project" value="TreeGrafter"/>
</dbReference>